<name>A0AAJ7BY46_CEPCN</name>
<dbReference type="GeneID" id="107268734"/>
<evidence type="ECO:0000256" key="4">
    <source>
        <dbReference type="ARBA" id="ARBA00022989"/>
    </source>
</evidence>
<feature type="region of interest" description="Disordered" evidence="6">
    <location>
        <begin position="338"/>
        <end position="360"/>
    </location>
</feature>
<keyword evidence="4 7" id="KW-1133">Transmembrane helix</keyword>
<feature type="transmembrane region" description="Helical" evidence="7">
    <location>
        <begin position="126"/>
        <end position="146"/>
    </location>
</feature>
<feature type="transmembrane region" description="Helical" evidence="7">
    <location>
        <begin position="188"/>
        <end position="206"/>
    </location>
</feature>
<protein>
    <submittedName>
        <fullName evidence="9">Transmembrane protein 120 homolog isoform X1</fullName>
    </submittedName>
</protein>
<dbReference type="PANTHER" id="PTHR21433">
    <property type="entry name" value="TRANSMEMBRANE PROTEIN INDUCED BY TUMOR NECROSIS FACTOR ALPHA"/>
    <property type="match status" value="1"/>
</dbReference>
<keyword evidence="5 7" id="KW-0472">Membrane</keyword>
<comment type="subcellular location">
    <subcellularLocation>
        <location evidence="1">Membrane</location>
        <topology evidence="1">Multi-pass membrane protein</topology>
    </subcellularLocation>
</comment>
<feature type="transmembrane region" description="Helical" evidence="7">
    <location>
        <begin position="218"/>
        <end position="235"/>
    </location>
</feature>
<dbReference type="GO" id="GO:0016020">
    <property type="term" value="C:membrane"/>
    <property type="evidence" value="ECO:0007669"/>
    <property type="project" value="UniProtKB-SubCell"/>
</dbReference>
<evidence type="ECO:0000256" key="1">
    <source>
        <dbReference type="ARBA" id="ARBA00004141"/>
    </source>
</evidence>
<dbReference type="Pfam" id="PF07851">
    <property type="entry name" value="TMEM120A-B"/>
    <property type="match status" value="1"/>
</dbReference>
<feature type="compositionally biased region" description="Basic and acidic residues" evidence="6">
    <location>
        <begin position="342"/>
        <end position="360"/>
    </location>
</feature>
<evidence type="ECO:0000313" key="9">
    <source>
        <dbReference type="RefSeq" id="XP_015597270.1"/>
    </source>
</evidence>
<dbReference type="KEGG" id="ccin:107268734"/>
<feature type="transmembrane region" description="Helical" evidence="7">
    <location>
        <begin position="262"/>
        <end position="283"/>
    </location>
</feature>
<reference evidence="9" key="1">
    <citation type="submission" date="2025-08" db="UniProtKB">
        <authorList>
            <consortium name="RefSeq"/>
        </authorList>
    </citation>
    <scope>IDENTIFICATION</scope>
</reference>
<feature type="transmembrane region" description="Helical" evidence="7">
    <location>
        <begin position="303"/>
        <end position="323"/>
    </location>
</feature>
<keyword evidence="3 7" id="KW-0812">Transmembrane</keyword>
<evidence type="ECO:0000256" key="2">
    <source>
        <dbReference type="ARBA" id="ARBA00009700"/>
    </source>
</evidence>
<evidence type="ECO:0000313" key="8">
    <source>
        <dbReference type="Proteomes" id="UP000694920"/>
    </source>
</evidence>
<evidence type="ECO:0000256" key="5">
    <source>
        <dbReference type="ARBA" id="ARBA00023136"/>
    </source>
</evidence>
<dbReference type="RefSeq" id="XP_015597270.1">
    <property type="nucleotide sequence ID" value="XM_015741784.1"/>
</dbReference>
<gene>
    <name evidence="9" type="primary">LOC107268734</name>
</gene>
<sequence>MDIDVDTCLKDWNDLAQDYKELETLNREYIAKLEEVGELQAKCLKGISHQRYRMGVISKSLKQLHACETRKALDKDMTRRKEQLHEMEQTLPKPNGRYLKIILGNVNVSILNKNDKFRYKDEYEKFKLVLSVIGFVLSVINLLTNISSLHPSRTLELIFMFVLVWYYCTLTIRESILKVNGSRIKGWWRFHHFLSTVVSGVLLVWPNTGPWYAFRQQFMYFNVYISFVQYLQFRYQRGVLYRLKALGERHNMDITIEGFHSWMWRGLSFLLPFLFVGYFFQLYNAYTLYVLISHPEATWHVPVLSAMFLVLFLGNVITTIMVIPEKLRERVRDHLPGVFSSKSDRKKEVKEEENKSTKHD</sequence>
<evidence type="ECO:0000256" key="3">
    <source>
        <dbReference type="ARBA" id="ARBA00022692"/>
    </source>
</evidence>
<dbReference type="AlphaFoldDB" id="A0AAJ7BY46"/>
<evidence type="ECO:0000256" key="7">
    <source>
        <dbReference type="SAM" id="Phobius"/>
    </source>
</evidence>
<evidence type="ECO:0000256" key="6">
    <source>
        <dbReference type="SAM" id="MobiDB-lite"/>
    </source>
</evidence>
<organism evidence="8 9">
    <name type="scientific">Cephus cinctus</name>
    <name type="common">Wheat stem sawfly</name>
    <dbReference type="NCBI Taxonomy" id="211228"/>
    <lineage>
        <taxon>Eukaryota</taxon>
        <taxon>Metazoa</taxon>
        <taxon>Ecdysozoa</taxon>
        <taxon>Arthropoda</taxon>
        <taxon>Hexapoda</taxon>
        <taxon>Insecta</taxon>
        <taxon>Pterygota</taxon>
        <taxon>Neoptera</taxon>
        <taxon>Endopterygota</taxon>
        <taxon>Hymenoptera</taxon>
        <taxon>Cephoidea</taxon>
        <taxon>Cephidae</taxon>
        <taxon>Cephus</taxon>
    </lineage>
</organism>
<dbReference type="Proteomes" id="UP000694920">
    <property type="component" value="Unplaced"/>
</dbReference>
<proteinExistence type="inferred from homology"/>
<accession>A0AAJ7BY46</accession>
<dbReference type="InterPro" id="IPR012926">
    <property type="entry name" value="TMEM120A/B"/>
</dbReference>
<keyword evidence="8" id="KW-1185">Reference proteome</keyword>
<feature type="transmembrane region" description="Helical" evidence="7">
    <location>
        <begin position="158"/>
        <end position="176"/>
    </location>
</feature>
<dbReference type="PANTHER" id="PTHR21433:SF0">
    <property type="entry name" value="TRANSMEMBRANE PROTEIN 120 HOMOLOG"/>
    <property type="match status" value="1"/>
</dbReference>
<comment type="similarity">
    <text evidence="2">Belongs to the TMEM120 family.</text>
</comment>